<gene>
    <name evidence="2" type="ORF">M407DRAFT_17099</name>
</gene>
<evidence type="ECO:0000256" key="1">
    <source>
        <dbReference type="SAM" id="MobiDB-lite"/>
    </source>
</evidence>
<accession>A0A0C3MKE1</accession>
<reference evidence="3" key="2">
    <citation type="submission" date="2015-01" db="EMBL/GenBank/DDBJ databases">
        <title>Evolutionary Origins and Diversification of the Mycorrhizal Mutualists.</title>
        <authorList>
            <consortium name="DOE Joint Genome Institute"/>
            <consortium name="Mycorrhizal Genomics Consortium"/>
            <person name="Kohler A."/>
            <person name="Kuo A."/>
            <person name="Nagy L.G."/>
            <person name="Floudas D."/>
            <person name="Copeland A."/>
            <person name="Barry K.W."/>
            <person name="Cichocki N."/>
            <person name="Veneault-Fourrey C."/>
            <person name="LaButti K."/>
            <person name="Lindquist E.A."/>
            <person name="Lipzen A."/>
            <person name="Lundell T."/>
            <person name="Morin E."/>
            <person name="Murat C."/>
            <person name="Riley R."/>
            <person name="Ohm R."/>
            <person name="Sun H."/>
            <person name="Tunlid A."/>
            <person name="Henrissat B."/>
            <person name="Grigoriev I.V."/>
            <person name="Hibbett D.S."/>
            <person name="Martin F."/>
        </authorList>
    </citation>
    <scope>NUCLEOTIDE SEQUENCE [LARGE SCALE GENOMIC DNA]</scope>
    <source>
        <strain evidence="3">MUT 4182</strain>
    </source>
</reference>
<evidence type="ECO:0000313" key="2">
    <source>
        <dbReference type="EMBL" id="KIO34192.1"/>
    </source>
</evidence>
<sequence>MSQAGPTSNRSRNVKKAANPNEFNQDKGKNHRRDSRPDNTSQQQSLESAGEGVDFKYREYGLDVVSNLRDNADVKASTGNEVVPNFKNRKRVDG</sequence>
<keyword evidence="3" id="KW-1185">Reference proteome</keyword>
<evidence type="ECO:0000313" key="3">
    <source>
        <dbReference type="Proteomes" id="UP000054248"/>
    </source>
</evidence>
<name>A0A0C3MKE1_9AGAM</name>
<organism evidence="2 3">
    <name type="scientific">Tulasnella calospora MUT 4182</name>
    <dbReference type="NCBI Taxonomy" id="1051891"/>
    <lineage>
        <taxon>Eukaryota</taxon>
        <taxon>Fungi</taxon>
        <taxon>Dikarya</taxon>
        <taxon>Basidiomycota</taxon>
        <taxon>Agaricomycotina</taxon>
        <taxon>Agaricomycetes</taxon>
        <taxon>Cantharellales</taxon>
        <taxon>Tulasnellaceae</taxon>
        <taxon>Tulasnella</taxon>
    </lineage>
</organism>
<protein>
    <submittedName>
        <fullName evidence="2">Uncharacterized protein</fullName>
    </submittedName>
</protein>
<reference evidence="2 3" key="1">
    <citation type="submission" date="2014-04" db="EMBL/GenBank/DDBJ databases">
        <authorList>
            <consortium name="DOE Joint Genome Institute"/>
            <person name="Kuo A."/>
            <person name="Girlanda M."/>
            <person name="Perotto S."/>
            <person name="Kohler A."/>
            <person name="Nagy L.G."/>
            <person name="Floudas D."/>
            <person name="Copeland A."/>
            <person name="Barry K.W."/>
            <person name="Cichocki N."/>
            <person name="Veneault-Fourrey C."/>
            <person name="LaButti K."/>
            <person name="Lindquist E.A."/>
            <person name="Lipzen A."/>
            <person name="Lundell T."/>
            <person name="Morin E."/>
            <person name="Murat C."/>
            <person name="Sun H."/>
            <person name="Tunlid A."/>
            <person name="Henrissat B."/>
            <person name="Grigoriev I.V."/>
            <person name="Hibbett D.S."/>
            <person name="Martin F."/>
            <person name="Nordberg H.P."/>
            <person name="Cantor M.N."/>
            <person name="Hua S.X."/>
        </authorList>
    </citation>
    <scope>NUCLEOTIDE SEQUENCE [LARGE SCALE GENOMIC DNA]</scope>
    <source>
        <strain evidence="2 3">MUT 4182</strain>
    </source>
</reference>
<feature type="compositionally biased region" description="Polar residues" evidence="1">
    <location>
        <begin position="1"/>
        <end position="11"/>
    </location>
</feature>
<dbReference type="EMBL" id="KN822944">
    <property type="protein sequence ID" value="KIO34192.1"/>
    <property type="molecule type" value="Genomic_DNA"/>
</dbReference>
<dbReference type="HOGENOM" id="CLU_2387783_0_0_1"/>
<proteinExistence type="predicted"/>
<feature type="compositionally biased region" description="Polar residues" evidence="1">
    <location>
        <begin position="38"/>
        <end position="47"/>
    </location>
</feature>
<feature type="region of interest" description="Disordered" evidence="1">
    <location>
        <begin position="1"/>
        <end position="53"/>
    </location>
</feature>
<feature type="region of interest" description="Disordered" evidence="1">
    <location>
        <begin position="72"/>
        <end position="94"/>
    </location>
</feature>
<dbReference type="Proteomes" id="UP000054248">
    <property type="component" value="Unassembled WGS sequence"/>
</dbReference>
<dbReference type="AlphaFoldDB" id="A0A0C3MKE1"/>